<reference evidence="3" key="1">
    <citation type="journal article" date="2019" name="Int. J. Syst. Evol. Microbiol.">
        <title>The Global Catalogue of Microorganisms (GCM) 10K type strain sequencing project: providing services to taxonomists for standard genome sequencing and annotation.</title>
        <authorList>
            <consortium name="The Broad Institute Genomics Platform"/>
            <consortium name="The Broad Institute Genome Sequencing Center for Infectious Disease"/>
            <person name="Wu L."/>
            <person name="Ma J."/>
        </authorList>
    </citation>
    <scope>NUCLEOTIDE SEQUENCE [LARGE SCALE GENOMIC DNA]</scope>
    <source>
        <strain evidence="3">CCM 4481</strain>
    </source>
</reference>
<keyword evidence="1" id="KW-0812">Transmembrane</keyword>
<name>A0ABV9C4C2_9GAMM</name>
<feature type="transmembrane region" description="Helical" evidence="1">
    <location>
        <begin position="75"/>
        <end position="93"/>
    </location>
</feature>
<accession>A0ABV9C4C2</accession>
<keyword evidence="1" id="KW-0472">Membrane</keyword>
<feature type="transmembrane region" description="Helical" evidence="1">
    <location>
        <begin position="138"/>
        <end position="159"/>
    </location>
</feature>
<evidence type="ECO:0000256" key="1">
    <source>
        <dbReference type="SAM" id="Phobius"/>
    </source>
</evidence>
<sequence length="173" mass="19906">MYQFICFGYYMSFQRSLTGSGDVADAKGNADWTSFLYFMALSFWLLNVLEPLTGLRTALEQVWQAWWHGRIDPRGGSILFVMPLSYALNYFCLNRRHEAIVARFAQVKLPRYRWFTLVNYLVAMPLILLGGASRVWLLPATGAMAALWLLVEFGFHTWLRGKHIGKQDGVDRS</sequence>
<organism evidence="2 3">
    <name type="scientific">Dyella halodurans</name>
    <dbReference type="NCBI Taxonomy" id="1920171"/>
    <lineage>
        <taxon>Bacteria</taxon>
        <taxon>Pseudomonadati</taxon>
        <taxon>Pseudomonadota</taxon>
        <taxon>Gammaproteobacteria</taxon>
        <taxon>Lysobacterales</taxon>
        <taxon>Rhodanobacteraceae</taxon>
        <taxon>Dyella</taxon>
    </lineage>
</organism>
<protein>
    <submittedName>
        <fullName evidence="2">Uncharacterized protein</fullName>
    </submittedName>
</protein>
<dbReference type="EMBL" id="JBHSGA010000017">
    <property type="protein sequence ID" value="MFC4527580.1"/>
    <property type="molecule type" value="Genomic_DNA"/>
</dbReference>
<proteinExistence type="predicted"/>
<evidence type="ECO:0000313" key="3">
    <source>
        <dbReference type="Proteomes" id="UP001595961"/>
    </source>
</evidence>
<dbReference type="RefSeq" id="WP_266150259.1">
    <property type="nucleotide sequence ID" value="NZ_CP064028.1"/>
</dbReference>
<feature type="transmembrane region" description="Helical" evidence="1">
    <location>
        <begin position="35"/>
        <end position="55"/>
    </location>
</feature>
<evidence type="ECO:0000313" key="2">
    <source>
        <dbReference type="EMBL" id="MFC4527580.1"/>
    </source>
</evidence>
<keyword evidence="3" id="KW-1185">Reference proteome</keyword>
<comment type="caution">
    <text evidence="2">The sequence shown here is derived from an EMBL/GenBank/DDBJ whole genome shotgun (WGS) entry which is preliminary data.</text>
</comment>
<dbReference type="Proteomes" id="UP001595961">
    <property type="component" value="Unassembled WGS sequence"/>
</dbReference>
<keyword evidence="1" id="KW-1133">Transmembrane helix</keyword>
<feature type="transmembrane region" description="Helical" evidence="1">
    <location>
        <begin position="114"/>
        <end position="132"/>
    </location>
</feature>
<gene>
    <name evidence="2" type="ORF">ACFO5W_13125</name>
</gene>